<protein>
    <submittedName>
        <fullName evidence="2">Uncharacterized protein</fullName>
    </submittedName>
</protein>
<dbReference type="Proteomes" id="UP000023152">
    <property type="component" value="Unassembled WGS sequence"/>
</dbReference>
<sequence length="322" mass="35366">MLDLHRQVETCFSKQSVHTLDSIQKLVGSDKSVNDIKKCLNVLSSSNLIVMEECKCVPMTSEDLKPSSIYVLQVTPNAKGSNSDGRKQQCIETSIITAKQKSANNDNKTQKAQPAHRGFKMPRMIDPSKLTAKVSTQSQPPLSSADANNAFKLRRQLNDLPQKRKLGEISGTGSQQGTSDSSGGSERADNKRAKLTHFDDSANTTPTKQNDLSNVAKSDKSSPSQAQTSMSQKSLESTSPTSTREDSVDQKHPIEDIDNQTRENINELERLTKKWKHAAQLVIRALVNESPNKDVTIPIVALCCSIPLDMLGWDDENGEFVG</sequence>
<feature type="compositionally biased region" description="Polar residues" evidence="1">
    <location>
        <begin position="201"/>
        <end position="242"/>
    </location>
</feature>
<feature type="compositionally biased region" description="Low complexity" evidence="1">
    <location>
        <begin position="171"/>
        <end position="185"/>
    </location>
</feature>
<evidence type="ECO:0000313" key="3">
    <source>
        <dbReference type="Proteomes" id="UP000023152"/>
    </source>
</evidence>
<reference evidence="2 3" key="1">
    <citation type="journal article" date="2013" name="Curr. Biol.">
        <title>The Genome of the Foraminiferan Reticulomyxa filosa.</title>
        <authorList>
            <person name="Glockner G."/>
            <person name="Hulsmann N."/>
            <person name="Schleicher M."/>
            <person name="Noegel A.A."/>
            <person name="Eichinger L."/>
            <person name="Gallinger C."/>
            <person name="Pawlowski J."/>
            <person name="Sierra R."/>
            <person name="Euteneuer U."/>
            <person name="Pillet L."/>
            <person name="Moustafa A."/>
            <person name="Platzer M."/>
            <person name="Groth M."/>
            <person name="Szafranski K."/>
            <person name="Schliwa M."/>
        </authorList>
    </citation>
    <scope>NUCLEOTIDE SEQUENCE [LARGE SCALE GENOMIC DNA]</scope>
</reference>
<feature type="compositionally biased region" description="Polar residues" evidence="1">
    <location>
        <begin position="97"/>
        <end position="112"/>
    </location>
</feature>
<organism evidence="2 3">
    <name type="scientific">Reticulomyxa filosa</name>
    <dbReference type="NCBI Taxonomy" id="46433"/>
    <lineage>
        <taxon>Eukaryota</taxon>
        <taxon>Sar</taxon>
        <taxon>Rhizaria</taxon>
        <taxon>Retaria</taxon>
        <taxon>Foraminifera</taxon>
        <taxon>Monothalamids</taxon>
        <taxon>Reticulomyxidae</taxon>
        <taxon>Reticulomyxa</taxon>
    </lineage>
</organism>
<evidence type="ECO:0000256" key="1">
    <source>
        <dbReference type="SAM" id="MobiDB-lite"/>
    </source>
</evidence>
<accession>X6NU06</accession>
<feature type="region of interest" description="Disordered" evidence="1">
    <location>
        <begin position="97"/>
        <end position="122"/>
    </location>
</feature>
<comment type="caution">
    <text evidence="2">The sequence shown here is derived from an EMBL/GenBank/DDBJ whole genome shotgun (WGS) entry which is preliminary data.</text>
</comment>
<dbReference type="EMBL" id="ASPP01006084">
    <property type="protein sequence ID" value="ETO29403.1"/>
    <property type="molecule type" value="Genomic_DNA"/>
</dbReference>
<feature type="compositionally biased region" description="Basic and acidic residues" evidence="1">
    <location>
        <begin position="243"/>
        <end position="261"/>
    </location>
</feature>
<evidence type="ECO:0000313" key="2">
    <source>
        <dbReference type="EMBL" id="ETO29403.1"/>
    </source>
</evidence>
<dbReference type="AlphaFoldDB" id="X6NU06"/>
<gene>
    <name evidence="2" type="ORF">RFI_07714</name>
</gene>
<proteinExistence type="predicted"/>
<keyword evidence="3" id="KW-1185">Reference proteome</keyword>
<feature type="compositionally biased region" description="Basic and acidic residues" evidence="1">
    <location>
        <begin position="186"/>
        <end position="200"/>
    </location>
</feature>
<name>X6NU06_RETFI</name>
<feature type="region of interest" description="Disordered" evidence="1">
    <location>
        <begin position="159"/>
        <end position="261"/>
    </location>
</feature>